<gene>
    <name evidence="1" type="ORF">AG0111_0g10792</name>
</gene>
<sequence length="294" mass="33154">MSQEEHEDGGTHGIEVETQMPPHNQTSHSKRKRNQHNRHNRHREVADAVAEDEGEEAKQIVQGPRNQTLPLSSLYPRLYKKQRTEEEEVGVGVGGVAEEEVAQSVSHSLQPSQKPKEDYKQMRQLFSLANPSPLASRDHRVKSSRKPPNRPHPTSPLEHTRILTMDTTNAQSVLKMSRGAPRVSGHVGRVGLFFIWGVSRSGQQTKARQQRDSRRKMERRLPRGSGAVPAAIYQRTPSPRTSTVGVRRNSIRDQRLVCHLSHVVRHVHDPEFSPSLAHTLVDRHVMPVLARLAG</sequence>
<accession>A0ACB6F8N8</accession>
<evidence type="ECO:0000313" key="2">
    <source>
        <dbReference type="Proteomes" id="UP000293547"/>
    </source>
</evidence>
<reference evidence="1 2" key="1">
    <citation type="journal article" date="2019" name="bioRxiv">
        <title>Genomics, evolutionary history and diagnostics of the Alternaria alternata species group including apple and Asian pear pathotypes.</title>
        <authorList>
            <person name="Armitage A.D."/>
            <person name="Cockerton H.M."/>
            <person name="Sreenivasaprasad S."/>
            <person name="Woodhall J.W."/>
            <person name="Lane C.R."/>
            <person name="Harrison R.J."/>
            <person name="Clarkson J.P."/>
        </authorList>
    </citation>
    <scope>NUCLEOTIDE SEQUENCE [LARGE SCALE GENOMIC DNA]</scope>
    <source>
        <strain evidence="1 2">FERA 650</strain>
    </source>
</reference>
<organism evidence="1 2">
    <name type="scientific">Alternaria gaisen</name>
    <dbReference type="NCBI Taxonomy" id="167740"/>
    <lineage>
        <taxon>Eukaryota</taxon>
        <taxon>Fungi</taxon>
        <taxon>Dikarya</taxon>
        <taxon>Ascomycota</taxon>
        <taxon>Pezizomycotina</taxon>
        <taxon>Dothideomycetes</taxon>
        <taxon>Pleosporomycetidae</taxon>
        <taxon>Pleosporales</taxon>
        <taxon>Pleosporineae</taxon>
        <taxon>Pleosporaceae</taxon>
        <taxon>Alternaria</taxon>
        <taxon>Alternaria sect. Alternaria</taxon>
    </lineage>
</organism>
<comment type="caution">
    <text evidence="1">The sequence shown here is derived from an EMBL/GenBank/DDBJ whole genome shotgun (WGS) entry which is preliminary data.</text>
</comment>
<evidence type="ECO:0000313" key="1">
    <source>
        <dbReference type="EMBL" id="KAB2100797.1"/>
    </source>
</evidence>
<protein>
    <submittedName>
        <fullName evidence="1">Uncharacterized protein</fullName>
    </submittedName>
</protein>
<keyword evidence="2" id="KW-1185">Reference proteome</keyword>
<dbReference type="Proteomes" id="UP000293547">
    <property type="component" value="Unassembled WGS sequence"/>
</dbReference>
<dbReference type="EMBL" id="PDWZ02000012">
    <property type="protein sequence ID" value="KAB2100797.1"/>
    <property type="molecule type" value="Genomic_DNA"/>
</dbReference>
<proteinExistence type="predicted"/>
<name>A0ACB6F8N8_9PLEO</name>